<evidence type="ECO:0000256" key="1">
    <source>
        <dbReference type="SAM" id="MobiDB-lite"/>
    </source>
</evidence>
<reference evidence="3" key="1">
    <citation type="submission" date="2015-08" db="UniProtKB">
        <authorList>
            <consortium name="WormBaseParasite"/>
        </authorList>
    </citation>
    <scope>IDENTIFICATION</scope>
</reference>
<organism evidence="3">
    <name type="scientific">Strongyloides stercoralis</name>
    <name type="common">Threadworm</name>
    <dbReference type="NCBI Taxonomy" id="6248"/>
    <lineage>
        <taxon>Eukaryota</taxon>
        <taxon>Metazoa</taxon>
        <taxon>Ecdysozoa</taxon>
        <taxon>Nematoda</taxon>
        <taxon>Chromadorea</taxon>
        <taxon>Rhabditida</taxon>
        <taxon>Tylenchina</taxon>
        <taxon>Panagrolaimomorpha</taxon>
        <taxon>Strongyloidoidea</taxon>
        <taxon>Strongyloididae</taxon>
        <taxon>Strongyloides</taxon>
    </lineage>
</organism>
<protein>
    <submittedName>
        <fullName evidence="3 4">Uncharacterized protein</fullName>
    </submittedName>
</protein>
<dbReference type="WBParaSite" id="TCONS_00007976.p1">
    <property type="protein sequence ID" value="TCONS_00007976.p1"/>
    <property type="gene ID" value="XLOC_005982"/>
</dbReference>
<accession>A0A0K0E423</accession>
<name>A0A0K0E423_STRER</name>
<evidence type="ECO:0000313" key="4">
    <source>
        <dbReference type="WBParaSite" id="TCONS_00007976.p1"/>
    </source>
</evidence>
<dbReference type="WBParaSite" id="SSTP_0000424100.1">
    <property type="protein sequence ID" value="SSTP_0000424100.1"/>
    <property type="gene ID" value="SSTP_0000424100"/>
</dbReference>
<keyword evidence="2" id="KW-1185">Reference proteome</keyword>
<evidence type="ECO:0000313" key="2">
    <source>
        <dbReference type="Proteomes" id="UP000035681"/>
    </source>
</evidence>
<feature type="region of interest" description="Disordered" evidence="1">
    <location>
        <begin position="1"/>
        <end position="24"/>
    </location>
</feature>
<sequence>MFNKIDDLGISEEDDSTDEEVIESNTNETCQNWILRWLKIYLNDVEEDVLIDFIQHKDITPMKNFIFNFLPMSALFIKVIRPKKVEKVQKPLEEVPKKPEPLKSLDEKKKKRVYVMKINKKKKKKKVRKKGKKVKEEKEEDKSIVKEEEIEQPEIMLEWSLDKVIPNDEFILITVQNLAKTSQTELNEEDEESFDSNFFVGHIKATSKHNNLFDIGKILFKDDFDFNSKMELLIRFISIKPSYSSTEYQKWDINIDQFMDFIYDCIVKSFTKTLSIEILSDFIMVESIEDLLKPRIDDFVQHPSPEKRSQMLMELSLYELKYIPMKSSLLCIVNDINRILKTLLVLYKLYTDGKSNEWYRKIFFRLVEISCSLYGDFLKSKCKWLLINIEEVRPERINIKEIIFESVKNIIELTIKYAVKESEQNVWMEKIKSCLRIMIVLEEELDELLEIADFISNERWDTLNDRSVINECIQKFEDIWKFIENSCIETDFESGNNEGLKELCFSMMKEAEVVKNIIKIGFANKKFT</sequence>
<feature type="compositionally biased region" description="Acidic residues" evidence="1">
    <location>
        <begin position="9"/>
        <end position="22"/>
    </location>
</feature>
<evidence type="ECO:0000313" key="3">
    <source>
        <dbReference type="WBParaSite" id="SSTP_0000424100.1"/>
    </source>
</evidence>
<dbReference type="AlphaFoldDB" id="A0A0K0E423"/>
<proteinExistence type="predicted"/>
<dbReference type="Proteomes" id="UP000035681">
    <property type="component" value="Unplaced"/>
</dbReference>